<dbReference type="AlphaFoldDB" id="A0A090XBI0"/>
<evidence type="ECO:0000256" key="1">
    <source>
        <dbReference type="SAM" id="MobiDB-lite"/>
    </source>
</evidence>
<organism evidence="3">
    <name type="scientific">Ixodes ricinus</name>
    <name type="common">Common tick</name>
    <name type="synonym">Acarus ricinus</name>
    <dbReference type="NCBI Taxonomy" id="34613"/>
    <lineage>
        <taxon>Eukaryota</taxon>
        <taxon>Metazoa</taxon>
        <taxon>Ecdysozoa</taxon>
        <taxon>Arthropoda</taxon>
        <taxon>Chelicerata</taxon>
        <taxon>Arachnida</taxon>
        <taxon>Acari</taxon>
        <taxon>Parasitiformes</taxon>
        <taxon>Ixodida</taxon>
        <taxon>Ixodoidea</taxon>
        <taxon>Ixodidae</taxon>
        <taxon>Ixodinae</taxon>
        <taxon>Ixodes</taxon>
    </lineage>
</organism>
<keyword evidence="2" id="KW-0812">Transmembrane</keyword>
<dbReference type="EMBL" id="GBIH01000378">
    <property type="protein sequence ID" value="JAC94332.1"/>
    <property type="molecule type" value="mRNA"/>
</dbReference>
<evidence type="ECO:0000256" key="2">
    <source>
        <dbReference type="SAM" id="Phobius"/>
    </source>
</evidence>
<name>A0A090XBI0_IXORI</name>
<evidence type="ECO:0000313" key="3">
    <source>
        <dbReference type="EMBL" id="JAC94332.1"/>
    </source>
</evidence>
<sequence length="180" mass="19883">MAERVTDTMAPPADPLNIGNILVHVDWTEPWLMGLITFHVAILSLTLLTRDRGNVQAGLFVTALLLVYFSEALNELAAQQLALLLDVTSYFDSRGSRSSRWSSLAPLLLNCIIMVGQWMWTSGTLMIRLKQAQLRQEIRRQRSANSNSHRSTDSVQQGRLKQATGPHKTAGSSTAATPNP</sequence>
<dbReference type="Pfam" id="PF14770">
    <property type="entry name" value="TMEM18"/>
    <property type="match status" value="1"/>
</dbReference>
<proteinExistence type="evidence at transcript level"/>
<keyword evidence="2" id="KW-1133">Transmembrane helix</keyword>
<feature type="transmembrane region" description="Helical" evidence="2">
    <location>
        <begin position="31"/>
        <end position="48"/>
    </location>
</feature>
<feature type="region of interest" description="Disordered" evidence="1">
    <location>
        <begin position="138"/>
        <end position="180"/>
    </location>
</feature>
<protein>
    <submittedName>
        <fullName evidence="3">Putative conserved plasma membrane protein</fullName>
    </submittedName>
</protein>
<feature type="compositionally biased region" description="Polar residues" evidence="1">
    <location>
        <begin position="170"/>
        <end position="180"/>
    </location>
</feature>
<dbReference type="InterPro" id="IPR026721">
    <property type="entry name" value="TMEM18"/>
</dbReference>
<accession>A0A090XBI0</accession>
<reference evidence="3" key="1">
    <citation type="journal article" date="2015" name="PLoS Negl. Trop. Dis.">
        <title>Deep Sequencing Analysis of the Ixodes ricinus Haemocytome.</title>
        <authorList>
            <person name="Kotsyfakis M."/>
            <person name="Kopacek P."/>
            <person name="Franta Z."/>
            <person name="Pedra J.H."/>
            <person name="Ribeiro J.M."/>
        </authorList>
    </citation>
    <scope>NUCLEOTIDE SEQUENCE</scope>
</reference>
<keyword evidence="2" id="KW-0472">Membrane</keyword>
<feature type="compositionally biased region" description="Polar residues" evidence="1">
    <location>
        <begin position="143"/>
        <end position="159"/>
    </location>
</feature>
<feature type="transmembrane region" description="Helical" evidence="2">
    <location>
        <begin position="107"/>
        <end position="129"/>
    </location>
</feature>